<keyword evidence="1" id="KW-1133">Transmembrane helix</keyword>
<dbReference type="GO" id="GO:0004175">
    <property type="term" value="F:endopeptidase activity"/>
    <property type="evidence" value="ECO:0007669"/>
    <property type="project" value="UniProtKB-ARBA"/>
</dbReference>
<feature type="domain" description="CAAX prenyl protease 2/Lysostaphin resistance protein A-like" evidence="2">
    <location>
        <begin position="169"/>
        <end position="259"/>
    </location>
</feature>
<keyword evidence="3" id="KW-0378">Hydrolase</keyword>
<proteinExistence type="predicted"/>
<keyword evidence="6" id="KW-1185">Reference proteome</keyword>
<feature type="transmembrane region" description="Helical" evidence="1">
    <location>
        <begin position="170"/>
        <end position="189"/>
    </location>
</feature>
<keyword evidence="3" id="KW-0482">Metalloprotease</keyword>
<organism evidence="3 5">
    <name type="scientific">Campylobacter volucris</name>
    <dbReference type="NCBI Taxonomy" id="1031542"/>
    <lineage>
        <taxon>Bacteria</taxon>
        <taxon>Pseudomonadati</taxon>
        <taxon>Campylobacterota</taxon>
        <taxon>Epsilonproteobacteria</taxon>
        <taxon>Campylobacterales</taxon>
        <taxon>Campylobacteraceae</taxon>
        <taxon>Campylobacter</taxon>
    </lineage>
</organism>
<dbReference type="RefSeq" id="WP_039664963.1">
    <property type="nucleotide sequence ID" value="NZ_CP037746.1"/>
</dbReference>
<evidence type="ECO:0000313" key="3">
    <source>
        <dbReference type="EMBL" id="QBL14151.1"/>
    </source>
</evidence>
<feature type="transmembrane region" description="Helical" evidence="1">
    <location>
        <begin position="224"/>
        <end position="240"/>
    </location>
</feature>
<feature type="transmembrane region" description="Helical" evidence="1">
    <location>
        <begin position="37"/>
        <end position="59"/>
    </location>
</feature>
<feature type="transmembrane region" description="Helical" evidence="1">
    <location>
        <begin position="66"/>
        <end position="85"/>
    </location>
</feature>
<keyword evidence="1" id="KW-0472">Membrane</keyword>
<dbReference type="Proteomes" id="UP000293421">
    <property type="component" value="Chromosome"/>
</dbReference>
<evidence type="ECO:0000313" key="5">
    <source>
        <dbReference type="Proteomes" id="UP000293421"/>
    </source>
</evidence>
<protein>
    <submittedName>
        <fullName evidence="3">CPBP family intramembrane metalloprotease</fullName>
    </submittedName>
</protein>
<name>A0AAF1D1P6_9BACT</name>
<dbReference type="Pfam" id="PF02517">
    <property type="entry name" value="Rce1-like"/>
    <property type="match status" value="1"/>
</dbReference>
<dbReference type="EMBL" id="VRMB01000038">
    <property type="protein sequence ID" value="TXK66495.1"/>
    <property type="molecule type" value="Genomic_DNA"/>
</dbReference>
<reference evidence="3 5" key="1">
    <citation type="submission" date="2019-02" db="EMBL/GenBank/DDBJ databases">
        <title>Use of ANI for Rapid Identification of Enteric Bacteria.</title>
        <authorList>
            <person name="Pruckler J."/>
            <person name="Lane C."/>
            <person name="Aubert R."/>
        </authorList>
    </citation>
    <scope>NUCLEOTIDE SEQUENCE [LARGE SCALE GENOMIC DNA]</scope>
    <source>
        <strain evidence="3 5">2014D-0083</strain>
    </source>
</reference>
<dbReference type="GO" id="GO:0008237">
    <property type="term" value="F:metallopeptidase activity"/>
    <property type="evidence" value="ECO:0007669"/>
    <property type="project" value="UniProtKB-KW"/>
</dbReference>
<evidence type="ECO:0000256" key="1">
    <source>
        <dbReference type="SAM" id="Phobius"/>
    </source>
</evidence>
<evidence type="ECO:0000313" key="4">
    <source>
        <dbReference type="EMBL" id="TXK66495.1"/>
    </source>
</evidence>
<gene>
    <name evidence="3" type="ORF">A9460_07455</name>
    <name evidence="4" type="ORF">FVD15_07325</name>
</gene>
<feature type="transmembrane region" description="Helical" evidence="1">
    <location>
        <begin position="247"/>
        <end position="270"/>
    </location>
</feature>
<dbReference type="AlphaFoldDB" id="A0AAF1D1P6"/>
<dbReference type="EMBL" id="CP037746">
    <property type="protein sequence ID" value="QBL14151.1"/>
    <property type="molecule type" value="Genomic_DNA"/>
</dbReference>
<dbReference type="GeneID" id="66286817"/>
<keyword evidence="3" id="KW-0645">Protease</keyword>
<feature type="transmembrane region" description="Helical" evidence="1">
    <location>
        <begin position="105"/>
        <end position="129"/>
    </location>
</feature>
<evidence type="ECO:0000313" key="6">
    <source>
        <dbReference type="Proteomes" id="UP000321325"/>
    </source>
</evidence>
<evidence type="ECO:0000259" key="2">
    <source>
        <dbReference type="Pfam" id="PF02517"/>
    </source>
</evidence>
<accession>A0AAF1D1P6</accession>
<dbReference type="GO" id="GO:0080120">
    <property type="term" value="P:CAAX-box protein maturation"/>
    <property type="evidence" value="ECO:0007669"/>
    <property type="project" value="UniProtKB-ARBA"/>
</dbReference>
<feature type="transmembrane region" description="Helical" evidence="1">
    <location>
        <begin position="141"/>
        <end position="158"/>
    </location>
</feature>
<feature type="transmembrane region" description="Helical" evidence="1">
    <location>
        <begin position="201"/>
        <end position="218"/>
    </location>
</feature>
<reference evidence="4 6" key="2">
    <citation type="submission" date="2019-08" db="EMBL/GenBank/DDBJ databases">
        <title>Rapid identification of Enteric Bacteria from Whole Genome Sequences (WGS) using Average Nucleotide Identity (ANI).</title>
        <authorList>
            <person name="Lane C."/>
        </authorList>
    </citation>
    <scope>NUCLEOTIDE SEQUENCE [LARGE SCALE GENOMIC DNA]</scope>
    <source>
        <strain evidence="4 6">2010D-8464</strain>
    </source>
</reference>
<sequence>MISLSTYIFLSIALVLLSINKIKLAYTSLAISTVLAYYFGIIDTTFTIISIIAFILALIYQYKRFVVLELALFVFTLALFLHFIPGFNNTKVLDQVYASAHSAPFTLYFSFDKPLGVFILFILMPFLFFNQTYTKASFFKWFLLFLSPFVLLCIPWYFGVIQFEFGFPWWIGYFLFSNLLLVALVEEAYFRGYLQQRLTQFLNPNLALILASIAFGLMHYKSGILTIIFASIAGIIYGLAFRYSKSLWVSVLFHYGLNLTHLVFFTYPFYLKGS</sequence>
<dbReference type="InterPro" id="IPR003675">
    <property type="entry name" value="Rce1/LyrA-like_dom"/>
</dbReference>
<dbReference type="Proteomes" id="UP000321325">
    <property type="component" value="Unassembled WGS sequence"/>
</dbReference>
<keyword evidence="1" id="KW-0812">Transmembrane</keyword>